<reference evidence="8" key="1">
    <citation type="submission" date="2020-10" db="EMBL/GenBank/DDBJ databases">
        <authorList>
            <person name="Gilroy R."/>
        </authorList>
    </citation>
    <scope>NUCLEOTIDE SEQUENCE</scope>
    <source>
        <strain evidence="8">B1-20833</strain>
    </source>
</reference>
<accession>A0A9D9HJ00</accession>
<evidence type="ECO:0000256" key="4">
    <source>
        <dbReference type="ARBA" id="ARBA00032108"/>
    </source>
</evidence>
<dbReference type="Gene3D" id="3.10.350.10">
    <property type="entry name" value="LysM domain"/>
    <property type="match status" value="1"/>
</dbReference>
<evidence type="ECO:0000256" key="5">
    <source>
        <dbReference type="SAM" id="Coils"/>
    </source>
</evidence>
<dbReference type="InterPro" id="IPR002901">
    <property type="entry name" value="MGlyc_endo_b_GlcNAc-like_dom"/>
</dbReference>
<feature type="chain" id="PRO_5038738181" description="Peptidoglycan hydrolase" evidence="6">
    <location>
        <begin position="31"/>
        <end position="366"/>
    </location>
</feature>
<evidence type="ECO:0000256" key="6">
    <source>
        <dbReference type="SAM" id="SignalP"/>
    </source>
</evidence>
<dbReference type="Gene3D" id="1.10.530.10">
    <property type="match status" value="1"/>
</dbReference>
<keyword evidence="6" id="KW-0732">Signal</keyword>
<gene>
    <name evidence="8" type="ORF">IAC06_09190</name>
</gene>
<evidence type="ECO:0000259" key="7">
    <source>
        <dbReference type="PROSITE" id="PS51782"/>
    </source>
</evidence>
<dbReference type="GO" id="GO:0042742">
    <property type="term" value="P:defense response to bacterium"/>
    <property type="evidence" value="ECO:0007669"/>
    <property type="project" value="UniProtKB-KW"/>
</dbReference>
<feature type="signal peptide" evidence="6">
    <location>
        <begin position="1"/>
        <end position="30"/>
    </location>
</feature>
<feature type="domain" description="LysM" evidence="7">
    <location>
        <begin position="321"/>
        <end position="365"/>
    </location>
</feature>
<dbReference type="InterPro" id="IPR036779">
    <property type="entry name" value="LysM_dom_sf"/>
</dbReference>
<dbReference type="AlphaFoldDB" id="A0A9D9HJ00"/>
<keyword evidence="2" id="KW-0081">Bacteriolytic enzyme</keyword>
<name>A0A9D9HJ00_9BACT</name>
<feature type="coiled-coil region" evidence="5">
    <location>
        <begin position="193"/>
        <end position="221"/>
    </location>
</feature>
<evidence type="ECO:0000313" key="8">
    <source>
        <dbReference type="EMBL" id="MBO8453037.1"/>
    </source>
</evidence>
<dbReference type="SMART" id="SM00257">
    <property type="entry name" value="LysM"/>
    <property type="match status" value="2"/>
</dbReference>
<organism evidence="8 9">
    <name type="scientific">Candidatus Cryptobacteroides intestinavium</name>
    <dbReference type="NCBI Taxonomy" id="2840766"/>
    <lineage>
        <taxon>Bacteria</taxon>
        <taxon>Pseudomonadati</taxon>
        <taxon>Bacteroidota</taxon>
        <taxon>Bacteroidia</taxon>
        <taxon>Bacteroidales</taxon>
        <taxon>Candidatus Cryptobacteroides</taxon>
    </lineage>
</organism>
<dbReference type="SMART" id="SM00047">
    <property type="entry name" value="LYZ2"/>
    <property type="match status" value="1"/>
</dbReference>
<dbReference type="SUPFAM" id="SSF54106">
    <property type="entry name" value="LysM domain"/>
    <property type="match status" value="1"/>
</dbReference>
<keyword evidence="1" id="KW-0929">Antimicrobial</keyword>
<protein>
    <recommendedName>
        <fullName evidence="4">Peptidoglycan hydrolase</fullName>
    </recommendedName>
</protein>
<evidence type="ECO:0000256" key="3">
    <source>
        <dbReference type="ARBA" id="ARBA00022801"/>
    </source>
</evidence>
<dbReference type="CDD" id="cd00118">
    <property type="entry name" value="LysM"/>
    <property type="match status" value="2"/>
</dbReference>
<dbReference type="PROSITE" id="PS51782">
    <property type="entry name" value="LYSM"/>
    <property type="match status" value="2"/>
</dbReference>
<evidence type="ECO:0000256" key="1">
    <source>
        <dbReference type="ARBA" id="ARBA00022529"/>
    </source>
</evidence>
<dbReference type="PANTHER" id="PTHR33308:SF9">
    <property type="entry name" value="PEPTIDOGLYCAN HYDROLASE FLGJ"/>
    <property type="match status" value="1"/>
</dbReference>
<sequence>MEMKKFFSGHTVAFIVAAAVSMQAASTAIADSTPQEEYIEKWYRVAVSEMYRSGVPASITLAQGLLESGSGQSELAVYANNHFGIKCHDWKGQKAYFDDDRKGECFRKYPHAEASFQDHSDFLRYRDRYKSLFDLDRSDYRGWAYGLKKAGYATDPAYPRKLVEIIERYGLDRYDSYSLSDIDTAYNVRDTGSDKAARAARRAERKLAKEARRAARQARKAGLSTPSGLPESPVLIEAPVPVEKGEYEEFSFSMSRQMYSQNNVPFVYSVEGETYSSIARTYNLFIGEILRFNDVESDAELKPGTVVYLQAKKGRAARLVDKYVAEGGETLWEISQRFAVKLSALEKMNGVDASYLIRPEDTIVLR</sequence>
<dbReference type="GO" id="GO:0004040">
    <property type="term" value="F:amidase activity"/>
    <property type="evidence" value="ECO:0007669"/>
    <property type="project" value="InterPro"/>
</dbReference>
<dbReference type="Pfam" id="PF01476">
    <property type="entry name" value="LysM"/>
    <property type="match status" value="2"/>
</dbReference>
<keyword evidence="5" id="KW-0175">Coiled coil</keyword>
<keyword evidence="3" id="KW-0378">Hydrolase</keyword>
<reference evidence="8" key="2">
    <citation type="journal article" date="2021" name="PeerJ">
        <title>Extensive microbial diversity within the chicken gut microbiome revealed by metagenomics and culture.</title>
        <authorList>
            <person name="Gilroy R."/>
            <person name="Ravi A."/>
            <person name="Getino M."/>
            <person name="Pursley I."/>
            <person name="Horton D.L."/>
            <person name="Alikhan N.F."/>
            <person name="Baker D."/>
            <person name="Gharbi K."/>
            <person name="Hall N."/>
            <person name="Watson M."/>
            <person name="Adriaenssens E.M."/>
            <person name="Foster-Nyarko E."/>
            <person name="Jarju S."/>
            <person name="Secka A."/>
            <person name="Antonio M."/>
            <person name="Oren A."/>
            <person name="Chaudhuri R.R."/>
            <person name="La Ragione R."/>
            <person name="Hildebrand F."/>
            <person name="Pallen M.J."/>
        </authorList>
    </citation>
    <scope>NUCLEOTIDE SEQUENCE</scope>
    <source>
        <strain evidence="8">B1-20833</strain>
    </source>
</reference>
<dbReference type="InterPro" id="IPR018392">
    <property type="entry name" value="LysM"/>
</dbReference>
<dbReference type="Pfam" id="PF01832">
    <property type="entry name" value="Glucosaminidase"/>
    <property type="match status" value="1"/>
</dbReference>
<evidence type="ECO:0000313" key="9">
    <source>
        <dbReference type="Proteomes" id="UP000823661"/>
    </source>
</evidence>
<feature type="domain" description="LysM" evidence="7">
    <location>
        <begin position="265"/>
        <end position="309"/>
    </location>
</feature>
<dbReference type="EMBL" id="JADIMI010000086">
    <property type="protein sequence ID" value="MBO8453037.1"/>
    <property type="molecule type" value="Genomic_DNA"/>
</dbReference>
<comment type="caution">
    <text evidence="8">The sequence shown here is derived from an EMBL/GenBank/DDBJ whole genome shotgun (WGS) entry which is preliminary data.</text>
</comment>
<dbReference type="GO" id="GO:0031640">
    <property type="term" value="P:killing of cells of another organism"/>
    <property type="evidence" value="ECO:0007669"/>
    <property type="project" value="UniProtKB-KW"/>
</dbReference>
<evidence type="ECO:0000256" key="2">
    <source>
        <dbReference type="ARBA" id="ARBA00022638"/>
    </source>
</evidence>
<dbReference type="Proteomes" id="UP000823661">
    <property type="component" value="Unassembled WGS sequence"/>
</dbReference>
<dbReference type="InterPro" id="IPR051056">
    <property type="entry name" value="Glycosyl_Hydrolase_73"/>
</dbReference>
<proteinExistence type="predicted"/>
<dbReference type="PANTHER" id="PTHR33308">
    <property type="entry name" value="PEPTIDOGLYCAN HYDROLASE FLGJ"/>
    <property type="match status" value="1"/>
</dbReference>